<keyword evidence="3" id="KW-0862">Zinc</keyword>
<dbReference type="PANTHER" id="PTHR12143">
    <property type="entry name" value="PEPTIDE N-GLYCANASE PNGASE -RELATED"/>
    <property type="match status" value="1"/>
</dbReference>
<reference evidence="9" key="1">
    <citation type="journal article" date="2016" name="Genome Announc.">
        <title>Draft genome sequences of fungus Aspergillus calidoustus.</title>
        <authorList>
            <person name="Horn F."/>
            <person name="Linde J."/>
            <person name="Mattern D.J."/>
            <person name="Walther G."/>
            <person name="Guthke R."/>
            <person name="Scherlach K."/>
            <person name="Martin K."/>
            <person name="Brakhage A.A."/>
            <person name="Petzke L."/>
            <person name="Valiante V."/>
        </authorList>
    </citation>
    <scope>NUCLEOTIDE SEQUENCE [LARGE SCALE GENOMIC DNA]</scope>
    <source>
        <strain evidence="9">SF006504</strain>
    </source>
</reference>
<dbReference type="GO" id="GO:0005829">
    <property type="term" value="C:cytosol"/>
    <property type="evidence" value="ECO:0007669"/>
    <property type="project" value="TreeGrafter"/>
</dbReference>
<feature type="compositionally biased region" description="Basic residues" evidence="6">
    <location>
        <begin position="1"/>
        <end position="12"/>
    </location>
</feature>
<evidence type="ECO:0000256" key="6">
    <source>
        <dbReference type="SAM" id="MobiDB-lite"/>
    </source>
</evidence>
<dbReference type="Gene3D" id="3.10.620.30">
    <property type="match status" value="1"/>
</dbReference>
<dbReference type="GO" id="GO:0036503">
    <property type="term" value="P:ERAD pathway"/>
    <property type="evidence" value="ECO:0007669"/>
    <property type="project" value="UniProtKB-ARBA"/>
</dbReference>
<keyword evidence="9" id="KW-1185">Reference proteome</keyword>
<evidence type="ECO:0000256" key="3">
    <source>
        <dbReference type="ARBA" id="ARBA00022833"/>
    </source>
</evidence>
<dbReference type="Pfam" id="PF01841">
    <property type="entry name" value="Transglut_core"/>
    <property type="match status" value="1"/>
</dbReference>
<dbReference type="Gene3D" id="2.20.25.10">
    <property type="match status" value="1"/>
</dbReference>
<name>A0A0U5GQB4_ASPCI</name>
<evidence type="ECO:0000256" key="1">
    <source>
        <dbReference type="ARBA" id="ARBA00009390"/>
    </source>
</evidence>
<dbReference type="STRING" id="454130.A0A0U5GQB4"/>
<dbReference type="InterPro" id="IPR002931">
    <property type="entry name" value="Transglutaminase-like"/>
</dbReference>
<dbReference type="GO" id="GO:0000224">
    <property type="term" value="F:peptide-N4-(N-acetyl-beta-glucosaminyl)asparagine amidase activity"/>
    <property type="evidence" value="ECO:0007669"/>
    <property type="project" value="TreeGrafter"/>
</dbReference>
<evidence type="ECO:0000259" key="7">
    <source>
        <dbReference type="SMART" id="SM00460"/>
    </source>
</evidence>
<evidence type="ECO:0000256" key="2">
    <source>
        <dbReference type="ARBA" id="ARBA00022723"/>
    </source>
</evidence>
<evidence type="ECO:0000256" key="5">
    <source>
        <dbReference type="ARBA" id="ARBA00071953"/>
    </source>
</evidence>
<dbReference type="OrthoDB" id="409136at2759"/>
<dbReference type="AlphaFoldDB" id="A0A0U5GQB4"/>
<sequence length="445" mass="51107">MADGRHHHHSRRAPTTDAFDAAELTRSFEHLLRNKRFDRLHGLSRSRARTQSPSPAPLRSQPPHPSQAPPSPPSSTTQSRPPSPSPSPSPSLRGLPIVPHPPQDPNAVRFRNLLHVLSVTPTKYENPGLLDDALSVIPLDRLYSEADEESQIFQAQARSLKKRPEWGYQDCVIRALLRWFKRSFFQWVNNPPCSRCCMPTIAQDRTPPTPDEAARGATRVELYRCSQPSCGAYERFPRYSDVWQLLQTRRGRVGEWANCFSMFCRALGGRVRWVWNSEDYVWTEVYSEHQKRWVHVDACEEAWDQPRLYAEGWGRKMSYCIAFSIEGATDVTRRYVRNPAKHGAPRSRVSEEVLVWVIQEIRKMRRDNLGKDDHKRLLKEDDREEREMRMYTVCSLAAELNNLMLNPPSTRSDEQKRPQAADSPAAWANNLQRSGHSGPDGSQGR</sequence>
<dbReference type="Proteomes" id="UP000054771">
    <property type="component" value="Unassembled WGS sequence"/>
</dbReference>
<feature type="domain" description="Transglutaminase-like" evidence="7">
    <location>
        <begin position="245"/>
        <end position="300"/>
    </location>
</feature>
<dbReference type="SUPFAM" id="SSF54001">
    <property type="entry name" value="Cysteine proteinases"/>
    <property type="match status" value="1"/>
</dbReference>
<gene>
    <name evidence="8" type="ORF">ASPCAL08430</name>
</gene>
<dbReference type="FunFam" id="2.20.25.10:FF:000011">
    <property type="entry name" value="peptide-N(4)-(N-acetyl-beta- glucosaminyl)asparagine amidase"/>
    <property type="match status" value="1"/>
</dbReference>
<protein>
    <recommendedName>
        <fullName evidence="5">Protein PNG1</fullName>
    </recommendedName>
    <alternativeName>
        <fullName evidence="4">Protein png1</fullName>
    </alternativeName>
</protein>
<proteinExistence type="inferred from homology"/>
<accession>A0A0U5GQB4</accession>
<dbReference type="PANTHER" id="PTHR12143:SF19">
    <property type="entry name" value="PEPTIDE-N(4)-(N-ACETYL-BETA-GLUCOSAMINYL)ASPARAGINE AMIDASE"/>
    <property type="match status" value="1"/>
</dbReference>
<feature type="region of interest" description="Disordered" evidence="6">
    <location>
        <begin position="34"/>
        <end position="104"/>
    </location>
</feature>
<feature type="compositionally biased region" description="Pro residues" evidence="6">
    <location>
        <begin position="54"/>
        <end position="73"/>
    </location>
</feature>
<dbReference type="GO" id="GO:0005634">
    <property type="term" value="C:nucleus"/>
    <property type="evidence" value="ECO:0007669"/>
    <property type="project" value="TreeGrafter"/>
</dbReference>
<comment type="similarity">
    <text evidence="1">Belongs to the transglutaminase-like superfamily. PNGase family.</text>
</comment>
<dbReference type="GO" id="GO:0006516">
    <property type="term" value="P:glycoprotein catabolic process"/>
    <property type="evidence" value="ECO:0007669"/>
    <property type="project" value="TreeGrafter"/>
</dbReference>
<evidence type="ECO:0000313" key="9">
    <source>
        <dbReference type="Proteomes" id="UP000054771"/>
    </source>
</evidence>
<dbReference type="SMART" id="SM00460">
    <property type="entry name" value="TGc"/>
    <property type="match status" value="1"/>
</dbReference>
<feature type="region of interest" description="Disordered" evidence="6">
    <location>
        <begin position="1"/>
        <end position="21"/>
    </location>
</feature>
<dbReference type="GO" id="GO:0046872">
    <property type="term" value="F:metal ion binding"/>
    <property type="evidence" value="ECO:0007669"/>
    <property type="project" value="UniProtKB-KW"/>
</dbReference>
<feature type="region of interest" description="Disordered" evidence="6">
    <location>
        <begin position="404"/>
        <end position="445"/>
    </location>
</feature>
<evidence type="ECO:0000313" key="8">
    <source>
        <dbReference type="EMBL" id="CEN61782.1"/>
    </source>
</evidence>
<dbReference type="OMA" id="AWDKPRL"/>
<dbReference type="EMBL" id="CDMC01000006">
    <property type="protein sequence ID" value="CEN61782.1"/>
    <property type="molecule type" value="Genomic_DNA"/>
</dbReference>
<organism evidence="8 9">
    <name type="scientific">Aspergillus calidoustus</name>
    <dbReference type="NCBI Taxonomy" id="454130"/>
    <lineage>
        <taxon>Eukaryota</taxon>
        <taxon>Fungi</taxon>
        <taxon>Dikarya</taxon>
        <taxon>Ascomycota</taxon>
        <taxon>Pezizomycotina</taxon>
        <taxon>Eurotiomycetes</taxon>
        <taxon>Eurotiomycetidae</taxon>
        <taxon>Eurotiales</taxon>
        <taxon>Aspergillaceae</taxon>
        <taxon>Aspergillus</taxon>
        <taxon>Aspergillus subgen. Nidulantes</taxon>
    </lineage>
</organism>
<keyword evidence="2" id="KW-0479">Metal-binding</keyword>
<dbReference type="InterPro" id="IPR050883">
    <property type="entry name" value="PNGase"/>
</dbReference>
<dbReference type="FunFam" id="3.10.620.30:FF:000004">
    <property type="entry name" value="Peptidase (PNG1)"/>
    <property type="match status" value="1"/>
</dbReference>
<evidence type="ECO:0000256" key="4">
    <source>
        <dbReference type="ARBA" id="ARBA00071430"/>
    </source>
</evidence>
<dbReference type="InterPro" id="IPR038765">
    <property type="entry name" value="Papain-like_cys_pep_sf"/>
</dbReference>